<protein>
    <submittedName>
        <fullName evidence="1">Uncharacterized protein</fullName>
    </submittedName>
</protein>
<accession>A0ACC1ARQ3</accession>
<keyword evidence="2" id="KW-1185">Reference proteome</keyword>
<gene>
    <name evidence="1" type="ORF">Patl1_32453</name>
</gene>
<sequence>MEILVIDFNDLEGEKRDKTIELLHQAYEKWGFFQVENHGIDKKLMEKVKQLVNSHYEDNLKESFYESEMAKRLNIKDNLNDTDWENNFFIWHHPKSNVNEITNLFEDLQLVTMNLSS</sequence>
<organism evidence="1 2">
    <name type="scientific">Pistacia atlantica</name>
    <dbReference type="NCBI Taxonomy" id="434234"/>
    <lineage>
        <taxon>Eukaryota</taxon>
        <taxon>Viridiplantae</taxon>
        <taxon>Streptophyta</taxon>
        <taxon>Embryophyta</taxon>
        <taxon>Tracheophyta</taxon>
        <taxon>Spermatophyta</taxon>
        <taxon>Magnoliopsida</taxon>
        <taxon>eudicotyledons</taxon>
        <taxon>Gunneridae</taxon>
        <taxon>Pentapetalae</taxon>
        <taxon>rosids</taxon>
        <taxon>malvids</taxon>
        <taxon>Sapindales</taxon>
        <taxon>Anacardiaceae</taxon>
        <taxon>Pistacia</taxon>
    </lineage>
</organism>
<proteinExistence type="predicted"/>
<evidence type="ECO:0000313" key="2">
    <source>
        <dbReference type="Proteomes" id="UP001164250"/>
    </source>
</evidence>
<name>A0ACC1ARQ3_9ROSI</name>
<reference evidence="2" key="1">
    <citation type="journal article" date="2023" name="G3 (Bethesda)">
        <title>Genome assembly and association tests identify interacting loci associated with vigor, precocity, and sex in interspecific pistachio rootstocks.</title>
        <authorList>
            <person name="Palmer W."/>
            <person name="Jacygrad E."/>
            <person name="Sagayaradj S."/>
            <person name="Cavanaugh K."/>
            <person name="Han R."/>
            <person name="Bertier L."/>
            <person name="Beede B."/>
            <person name="Kafkas S."/>
            <person name="Golino D."/>
            <person name="Preece J."/>
            <person name="Michelmore R."/>
        </authorList>
    </citation>
    <scope>NUCLEOTIDE SEQUENCE [LARGE SCALE GENOMIC DNA]</scope>
</reference>
<dbReference type="Proteomes" id="UP001164250">
    <property type="component" value="Chromosome 9"/>
</dbReference>
<comment type="caution">
    <text evidence="1">The sequence shown here is derived from an EMBL/GenBank/DDBJ whole genome shotgun (WGS) entry which is preliminary data.</text>
</comment>
<evidence type="ECO:0000313" key="1">
    <source>
        <dbReference type="EMBL" id="KAJ0089351.1"/>
    </source>
</evidence>
<dbReference type="EMBL" id="CM047905">
    <property type="protein sequence ID" value="KAJ0089351.1"/>
    <property type="molecule type" value="Genomic_DNA"/>
</dbReference>